<organism evidence="1 2">
    <name type="scientific">Chrysodeixis includens</name>
    <name type="common">Soybean looper</name>
    <name type="synonym">Pseudoplusia includens</name>
    <dbReference type="NCBI Taxonomy" id="689277"/>
    <lineage>
        <taxon>Eukaryota</taxon>
        <taxon>Metazoa</taxon>
        <taxon>Ecdysozoa</taxon>
        <taxon>Arthropoda</taxon>
        <taxon>Hexapoda</taxon>
        <taxon>Insecta</taxon>
        <taxon>Pterygota</taxon>
        <taxon>Neoptera</taxon>
        <taxon>Endopterygota</taxon>
        <taxon>Lepidoptera</taxon>
        <taxon>Glossata</taxon>
        <taxon>Ditrysia</taxon>
        <taxon>Noctuoidea</taxon>
        <taxon>Noctuidae</taxon>
        <taxon>Plusiinae</taxon>
        <taxon>Chrysodeixis</taxon>
    </lineage>
</organism>
<reference evidence="1" key="1">
    <citation type="submission" date="2021-12" db="EMBL/GenBank/DDBJ databases">
        <authorList>
            <person name="King R."/>
        </authorList>
    </citation>
    <scope>NUCLEOTIDE SEQUENCE</scope>
</reference>
<name>A0A9P0C470_CHRIL</name>
<evidence type="ECO:0000313" key="1">
    <source>
        <dbReference type="EMBL" id="CAH0605008.1"/>
    </source>
</evidence>
<proteinExistence type="predicted"/>
<keyword evidence="2" id="KW-1185">Reference proteome</keyword>
<sequence length="138" mass="15902">MQRRHSCVFLRKSSSEELLRINKIISMKCIMVWVIKHRTLARQLKVREKSSRVTRRVGGRGAGSRRRWRGAAAAEWCAQCAVLARISHYPLIALLSRDTARRRITRDNVDTAGPRRVLVTLSCAKTTNILNYLINYCH</sequence>
<dbReference type="AlphaFoldDB" id="A0A9P0C470"/>
<gene>
    <name evidence="1" type="ORF">CINC_LOCUS11353</name>
</gene>
<evidence type="ECO:0000313" key="2">
    <source>
        <dbReference type="Proteomes" id="UP001154114"/>
    </source>
</evidence>
<dbReference type="Proteomes" id="UP001154114">
    <property type="component" value="Chromosome 5"/>
</dbReference>
<dbReference type="EMBL" id="LR824008">
    <property type="protein sequence ID" value="CAH0605008.1"/>
    <property type="molecule type" value="Genomic_DNA"/>
</dbReference>
<protein>
    <submittedName>
        <fullName evidence="1">Uncharacterized protein</fullName>
    </submittedName>
</protein>
<accession>A0A9P0C470</accession>